<dbReference type="EMBL" id="QWGE01000005">
    <property type="protein sequence ID" value="RIJ34479.1"/>
    <property type="molecule type" value="Genomic_DNA"/>
</dbReference>
<evidence type="ECO:0000313" key="1">
    <source>
        <dbReference type="EMBL" id="RIJ34479.1"/>
    </source>
</evidence>
<comment type="caution">
    <text evidence="1">The sequence shown here is derived from an EMBL/GenBank/DDBJ whole genome shotgun (WGS) entry which is preliminary data.</text>
</comment>
<dbReference type="Proteomes" id="UP000266005">
    <property type="component" value="Unassembled WGS sequence"/>
</dbReference>
<name>A0A399RWN9_9BACT</name>
<proteinExistence type="predicted"/>
<reference evidence="2" key="1">
    <citation type="submission" date="2018-08" db="EMBL/GenBank/DDBJ databases">
        <title>Mucilaginibacter sp. MYSH2.</title>
        <authorList>
            <person name="Seo T."/>
        </authorList>
    </citation>
    <scope>NUCLEOTIDE SEQUENCE [LARGE SCALE GENOMIC DNA]</scope>
    <source>
        <strain evidence="2">KIRAN</strain>
    </source>
</reference>
<gene>
    <name evidence="1" type="ORF">D1627_15100</name>
</gene>
<protein>
    <submittedName>
        <fullName evidence="1">Pseudouridylate synthase</fullName>
    </submittedName>
</protein>
<sequence length="267" mass="29536">MPFSAPIAGTPLPPKFTYPFSYEPHPLSLLAAAELQSYLATQSDWEHNFGLSKQQTGAVIGKMFGVLVVRTAQNNIGYLAAFSGKLAGGFHHARFVPPVFDSLTEGSFLNIGMAELTRLNQEISLLKETNTTDSLTQVELLLKLRKSNSIALQEKLFDQFRFLNREGTEKSLRAIFQDTSNSNPPAGAGECAAPKLLQYAFQQHMKPLAMAEFWWGLSPKTATWKHGKFYPACREKCLPILAHMLEGMELEEEPVFIKAGAVALETA</sequence>
<dbReference type="OrthoDB" id="9807829at2"/>
<evidence type="ECO:0000313" key="2">
    <source>
        <dbReference type="Proteomes" id="UP000266005"/>
    </source>
</evidence>
<dbReference type="AlphaFoldDB" id="A0A399RWN9"/>
<accession>A0A399RWN9</accession>
<organism evidence="1 2">
    <name type="scientific">Pontibacter oryzae</name>
    <dbReference type="NCBI Taxonomy" id="2304593"/>
    <lineage>
        <taxon>Bacteria</taxon>
        <taxon>Pseudomonadati</taxon>
        <taxon>Bacteroidota</taxon>
        <taxon>Cytophagia</taxon>
        <taxon>Cytophagales</taxon>
        <taxon>Hymenobacteraceae</taxon>
        <taxon>Pontibacter</taxon>
    </lineage>
</organism>
<keyword evidence="2" id="KW-1185">Reference proteome</keyword>